<feature type="domain" description="Thymidylate synthase/dCMP hydroxymethylase" evidence="3">
    <location>
        <begin position="1"/>
        <end position="63"/>
    </location>
</feature>
<dbReference type="InterPro" id="IPR023451">
    <property type="entry name" value="Thymidate_synth/dCMP_Mease_dom"/>
</dbReference>
<accession>A0A6C0J1L3</accession>
<keyword evidence="2" id="KW-0808">Transferase</keyword>
<organism evidence="4">
    <name type="scientific">viral metagenome</name>
    <dbReference type="NCBI Taxonomy" id="1070528"/>
    <lineage>
        <taxon>unclassified sequences</taxon>
        <taxon>metagenomes</taxon>
        <taxon>organismal metagenomes</taxon>
    </lineage>
</organism>
<proteinExistence type="predicted"/>
<reference evidence="4" key="1">
    <citation type="journal article" date="2020" name="Nature">
        <title>Giant virus diversity and host interactions through global metagenomics.</title>
        <authorList>
            <person name="Schulz F."/>
            <person name="Roux S."/>
            <person name="Paez-Espino D."/>
            <person name="Jungbluth S."/>
            <person name="Walsh D.A."/>
            <person name="Denef V.J."/>
            <person name="McMahon K.D."/>
            <person name="Konstantinidis K.T."/>
            <person name="Eloe-Fadrosh E.A."/>
            <person name="Kyrpides N.C."/>
            <person name="Woyke T."/>
        </authorList>
    </citation>
    <scope>NUCLEOTIDE SEQUENCE</scope>
    <source>
        <strain evidence="4">GVMAG-M-3300025676-16</strain>
    </source>
</reference>
<dbReference type="PANTHER" id="PTHR11548:SF2">
    <property type="entry name" value="THYMIDYLATE SYNTHASE"/>
    <property type="match status" value="1"/>
</dbReference>
<dbReference type="InterPro" id="IPR036926">
    <property type="entry name" value="Thymidate_synth/dCMP_Mease_sf"/>
</dbReference>
<dbReference type="GO" id="GO:0005739">
    <property type="term" value="C:mitochondrion"/>
    <property type="evidence" value="ECO:0007669"/>
    <property type="project" value="TreeGrafter"/>
</dbReference>
<dbReference type="Pfam" id="PF00303">
    <property type="entry name" value="Thymidylat_synt"/>
    <property type="match status" value="1"/>
</dbReference>
<dbReference type="InterPro" id="IPR045097">
    <property type="entry name" value="Thymidate_synth/dCMP_Mease"/>
</dbReference>
<dbReference type="EMBL" id="MN740295">
    <property type="protein sequence ID" value="QHT98759.1"/>
    <property type="molecule type" value="Genomic_DNA"/>
</dbReference>
<dbReference type="PANTHER" id="PTHR11548">
    <property type="entry name" value="THYMIDYLATE SYNTHASE 1"/>
    <property type="match status" value="1"/>
</dbReference>
<dbReference type="SUPFAM" id="SSF55831">
    <property type="entry name" value="Thymidylate synthase/dCMP hydroxymethylase"/>
    <property type="match status" value="1"/>
</dbReference>
<dbReference type="GO" id="GO:0004799">
    <property type="term" value="F:thymidylate synthase activity"/>
    <property type="evidence" value="ECO:0007669"/>
    <property type="project" value="TreeGrafter"/>
</dbReference>
<dbReference type="AlphaFoldDB" id="A0A6C0J1L3"/>
<evidence type="ECO:0000313" key="4">
    <source>
        <dbReference type="EMBL" id="QHT98759.1"/>
    </source>
</evidence>
<protein>
    <recommendedName>
        <fullName evidence="3">Thymidylate synthase/dCMP hydroxymethylase domain-containing protein</fullName>
    </recommendedName>
</protein>
<name>A0A6C0J1L3_9ZZZZ</name>
<sequence>MGDTHIYSDHIEAVKTQIKRIPYKFPTIKIPNINKIEELSELNVDDFILENYISDKAIKAKMVA</sequence>
<evidence type="ECO:0000256" key="2">
    <source>
        <dbReference type="ARBA" id="ARBA00022679"/>
    </source>
</evidence>
<evidence type="ECO:0000259" key="3">
    <source>
        <dbReference type="Pfam" id="PF00303"/>
    </source>
</evidence>
<dbReference type="GO" id="GO:0006231">
    <property type="term" value="P:dTMP biosynthetic process"/>
    <property type="evidence" value="ECO:0007669"/>
    <property type="project" value="TreeGrafter"/>
</dbReference>
<dbReference type="GO" id="GO:0032259">
    <property type="term" value="P:methylation"/>
    <property type="evidence" value="ECO:0007669"/>
    <property type="project" value="UniProtKB-KW"/>
</dbReference>
<keyword evidence="1" id="KW-0489">Methyltransferase</keyword>
<dbReference type="GO" id="GO:0005829">
    <property type="term" value="C:cytosol"/>
    <property type="evidence" value="ECO:0007669"/>
    <property type="project" value="TreeGrafter"/>
</dbReference>
<evidence type="ECO:0000256" key="1">
    <source>
        <dbReference type="ARBA" id="ARBA00022603"/>
    </source>
</evidence>
<dbReference type="Gene3D" id="3.30.572.10">
    <property type="entry name" value="Thymidylate synthase/dCMP hydroxymethylase domain"/>
    <property type="match status" value="1"/>
</dbReference>